<name>A0A9D1XDV1_9FIRM</name>
<sequence>MMEDPVYDRLSHTAGSRRGESAAAGHSESGDPKHFYRQILEMFQDEAAKDGVLLKKFCDALENGEKIS</sequence>
<organism evidence="2 3">
    <name type="scientific">Candidatus Fusicatenibacter merdavium</name>
    <dbReference type="NCBI Taxonomy" id="2838600"/>
    <lineage>
        <taxon>Bacteria</taxon>
        <taxon>Bacillati</taxon>
        <taxon>Bacillota</taxon>
        <taxon>Clostridia</taxon>
        <taxon>Lachnospirales</taxon>
        <taxon>Lachnospiraceae</taxon>
        <taxon>Fusicatenibacter</taxon>
    </lineage>
</organism>
<accession>A0A9D1XDV1</accession>
<reference evidence="2" key="2">
    <citation type="submission" date="2021-04" db="EMBL/GenBank/DDBJ databases">
        <authorList>
            <person name="Gilroy R."/>
        </authorList>
    </citation>
    <scope>NUCLEOTIDE SEQUENCE</scope>
    <source>
        <strain evidence="2">CHK183-1962</strain>
    </source>
</reference>
<protein>
    <submittedName>
        <fullName evidence="2">Uncharacterized protein</fullName>
    </submittedName>
</protein>
<evidence type="ECO:0000313" key="3">
    <source>
        <dbReference type="Proteomes" id="UP000886890"/>
    </source>
</evidence>
<comment type="caution">
    <text evidence="2">The sequence shown here is derived from an EMBL/GenBank/DDBJ whole genome shotgun (WGS) entry which is preliminary data.</text>
</comment>
<evidence type="ECO:0000313" key="2">
    <source>
        <dbReference type="EMBL" id="HIX77738.1"/>
    </source>
</evidence>
<dbReference type="AlphaFoldDB" id="A0A9D1XDV1"/>
<evidence type="ECO:0000256" key="1">
    <source>
        <dbReference type="SAM" id="MobiDB-lite"/>
    </source>
</evidence>
<gene>
    <name evidence="2" type="ORF">H9734_09130</name>
</gene>
<reference evidence="2" key="1">
    <citation type="journal article" date="2021" name="PeerJ">
        <title>Extensive microbial diversity within the chicken gut microbiome revealed by metagenomics and culture.</title>
        <authorList>
            <person name="Gilroy R."/>
            <person name="Ravi A."/>
            <person name="Getino M."/>
            <person name="Pursley I."/>
            <person name="Horton D.L."/>
            <person name="Alikhan N.F."/>
            <person name="Baker D."/>
            <person name="Gharbi K."/>
            <person name="Hall N."/>
            <person name="Watson M."/>
            <person name="Adriaenssens E.M."/>
            <person name="Foster-Nyarko E."/>
            <person name="Jarju S."/>
            <person name="Secka A."/>
            <person name="Antonio M."/>
            <person name="Oren A."/>
            <person name="Chaudhuri R.R."/>
            <person name="La Ragione R."/>
            <person name="Hildebrand F."/>
            <person name="Pallen M.J."/>
        </authorList>
    </citation>
    <scope>NUCLEOTIDE SEQUENCE</scope>
    <source>
        <strain evidence="2">CHK183-1962</strain>
    </source>
</reference>
<feature type="compositionally biased region" description="Basic and acidic residues" evidence="1">
    <location>
        <begin position="1"/>
        <end position="11"/>
    </location>
</feature>
<feature type="region of interest" description="Disordered" evidence="1">
    <location>
        <begin position="1"/>
        <end position="31"/>
    </location>
</feature>
<dbReference type="Proteomes" id="UP000886890">
    <property type="component" value="Unassembled WGS sequence"/>
</dbReference>
<proteinExistence type="predicted"/>
<dbReference type="EMBL" id="DXEK01000153">
    <property type="protein sequence ID" value="HIX77738.1"/>
    <property type="molecule type" value="Genomic_DNA"/>
</dbReference>